<protein>
    <recommendedName>
        <fullName evidence="3">Recombinase domain-containing protein</fullName>
    </recommendedName>
</protein>
<name>A0A1G2E3L6_9BACT</name>
<comment type="caution">
    <text evidence="1">The sequence shown here is derived from an EMBL/GenBank/DDBJ whole genome shotgun (WGS) entry which is preliminary data.</text>
</comment>
<sequence length="136" mass="15809">MDAKLLVEIRTYGQIFSNSPNEKFLLMILGSQAKLENDNRGINVKRGLRTKIEMGLWSGVAPSGISTRNRWIKSAKLSLIQRAPIVNKMFEKVAYEHYSGRKPYNWLKFELNFHTRGNKPLTLPGIYRILDNLFYY</sequence>
<evidence type="ECO:0008006" key="3">
    <source>
        <dbReference type="Google" id="ProtNLM"/>
    </source>
</evidence>
<gene>
    <name evidence="1" type="ORF">A2626_01740</name>
</gene>
<proteinExistence type="predicted"/>
<accession>A0A1G2E3L6</accession>
<dbReference type="AlphaFoldDB" id="A0A1G2E3L6"/>
<evidence type="ECO:0000313" key="2">
    <source>
        <dbReference type="Proteomes" id="UP000177360"/>
    </source>
</evidence>
<reference evidence="1 2" key="1">
    <citation type="journal article" date="2016" name="Nat. Commun.">
        <title>Thousands of microbial genomes shed light on interconnected biogeochemical processes in an aquifer system.</title>
        <authorList>
            <person name="Anantharaman K."/>
            <person name="Brown C.T."/>
            <person name="Hug L.A."/>
            <person name="Sharon I."/>
            <person name="Castelle C.J."/>
            <person name="Probst A.J."/>
            <person name="Thomas B.C."/>
            <person name="Singh A."/>
            <person name="Wilkins M.J."/>
            <person name="Karaoz U."/>
            <person name="Brodie E.L."/>
            <person name="Williams K.H."/>
            <person name="Hubbard S.S."/>
            <person name="Banfield J.F."/>
        </authorList>
    </citation>
    <scope>NUCLEOTIDE SEQUENCE [LARGE SCALE GENOMIC DNA]</scope>
</reference>
<evidence type="ECO:0000313" key="1">
    <source>
        <dbReference type="EMBL" id="OGZ19851.1"/>
    </source>
</evidence>
<organism evidence="1 2">
    <name type="scientific">Candidatus Nealsonbacteria bacterium RIFCSPHIGHO2_01_FULL_38_55</name>
    <dbReference type="NCBI Taxonomy" id="1801664"/>
    <lineage>
        <taxon>Bacteria</taxon>
        <taxon>Candidatus Nealsoniibacteriota</taxon>
    </lineage>
</organism>
<dbReference type="Proteomes" id="UP000177360">
    <property type="component" value="Unassembled WGS sequence"/>
</dbReference>
<dbReference type="EMBL" id="MHLZ01000019">
    <property type="protein sequence ID" value="OGZ19851.1"/>
    <property type="molecule type" value="Genomic_DNA"/>
</dbReference>